<evidence type="ECO:0000313" key="1">
    <source>
        <dbReference type="EMBL" id="JAE29476.1"/>
    </source>
</evidence>
<reference evidence="1" key="2">
    <citation type="journal article" date="2015" name="Data Brief">
        <title>Shoot transcriptome of the giant reed, Arundo donax.</title>
        <authorList>
            <person name="Barrero R.A."/>
            <person name="Guerrero F.D."/>
            <person name="Moolhuijzen P."/>
            <person name="Goolsby J.A."/>
            <person name="Tidwell J."/>
            <person name="Bellgard S.E."/>
            <person name="Bellgard M.I."/>
        </authorList>
    </citation>
    <scope>NUCLEOTIDE SEQUENCE</scope>
    <source>
        <tissue evidence="1">Shoot tissue taken approximately 20 cm above the soil surface</tissue>
    </source>
</reference>
<protein>
    <submittedName>
        <fullName evidence="1">Uncharacterized protein</fullName>
    </submittedName>
</protein>
<dbReference type="EMBL" id="GBRH01168420">
    <property type="protein sequence ID" value="JAE29476.1"/>
    <property type="molecule type" value="Transcribed_RNA"/>
</dbReference>
<dbReference type="AlphaFoldDB" id="A0A0A9H3Q5"/>
<accession>A0A0A9H3Q5</accession>
<name>A0A0A9H3Q5_ARUDO</name>
<reference evidence="1" key="1">
    <citation type="submission" date="2014-09" db="EMBL/GenBank/DDBJ databases">
        <authorList>
            <person name="Magalhaes I.L.F."/>
            <person name="Oliveira U."/>
            <person name="Santos F.R."/>
            <person name="Vidigal T.H.D.A."/>
            <person name="Brescovit A.D."/>
            <person name="Santos A.J."/>
        </authorList>
    </citation>
    <scope>NUCLEOTIDE SEQUENCE</scope>
    <source>
        <tissue evidence="1">Shoot tissue taken approximately 20 cm above the soil surface</tissue>
    </source>
</reference>
<sequence length="21" mass="2376">MYCFTFQPGTLLVCGKNNLIL</sequence>
<organism evidence="1">
    <name type="scientific">Arundo donax</name>
    <name type="common">Giant reed</name>
    <name type="synonym">Donax arundinaceus</name>
    <dbReference type="NCBI Taxonomy" id="35708"/>
    <lineage>
        <taxon>Eukaryota</taxon>
        <taxon>Viridiplantae</taxon>
        <taxon>Streptophyta</taxon>
        <taxon>Embryophyta</taxon>
        <taxon>Tracheophyta</taxon>
        <taxon>Spermatophyta</taxon>
        <taxon>Magnoliopsida</taxon>
        <taxon>Liliopsida</taxon>
        <taxon>Poales</taxon>
        <taxon>Poaceae</taxon>
        <taxon>PACMAD clade</taxon>
        <taxon>Arundinoideae</taxon>
        <taxon>Arundineae</taxon>
        <taxon>Arundo</taxon>
    </lineage>
</organism>
<proteinExistence type="predicted"/>